<keyword evidence="2 8" id="KW-0808">Transferase</keyword>
<evidence type="ECO:0000313" key="10">
    <source>
        <dbReference type="EMBL" id="CAF0909656.1"/>
    </source>
</evidence>
<dbReference type="GO" id="GO:0004740">
    <property type="term" value="F:pyruvate dehydrogenase (acetyl-transferring) kinase activity"/>
    <property type="evidence" value="ECO:0007669"/>
    <property type="project" value="UniProtKB-EC"/>
</dbReference>
<evidence type="ECO:0000259" key="9">
    <source>
        <dbReference type="Pfam" id="PF10436"/>
    </source>
</evidence>
<sequence length="260" mass="30431">MYLTRCLRSQRQSLAHIVDHYAQYPPTGLTLKKIIEFAREGDAQQSFLFLRNELPVRLASMMKEMGHLPSRLLEMPSVKTVNGWYGTSLFELYSFRDSQPTNEIVRKFTEVLQNIRKRHTTVIETLAQGYMEFSDSGKVKEYEESQIQYFLNRFHLSRISIRLLIYQHTMCFGEEIPEHPTHLGFVDPLCYVEDIIKDAFENAQFLCEGYYLTAPSLELRCINATNPDEPICIAYVPSHLYHIMFELFKNSMRATVEYAE</sequence>
<reference evidence="10" key="1">
    <citation type="submission" date="2021-02" db="EMBL/GenBank/DDBJ databases">
        <authorList>
            <person name="Nowell W R."/>
        </authorList>
    </citation>
    <scope>NUCLEOTIDE SEQUENCE</scope>
</reference>
<dbReference type="GO" id="GO:0010906">
    <property type="term" value="P:regulation of glucose metabolic process"/>
    <property type="evidence" value="ECO:0007669"/>
    <property type="project" value="TreeGrafter"/>
</dbReference>
<evidence type="ECO:0000256" key="6">
    <source>
        <dbReference type="ARBA" id="ARBA00023128"/>
    </source>
</evidence>
<name>A0A814AAS1_9BILA</name>
<dbReference type="GO" id="GO:0005524">
    <property type="term" value="F:ATP binding"/>
    <property type="evidence" value="ECO:0007669"/>
    <property type="project" value="UniProtKB-UniRule"/>
</dbReference>
<dbReference type="InterPro" id="IPR036784">
    <property type="entry name" value="AK/P_DHK_N_sf"/>
</dbReference>
<proteinExistence type="inferred from homology"/>
<evidence type="ECO:0000256" key="2">
    <source>
        <dbReference type="ARBA" id="ARBA00022679"/>
    </source>
</evidence>
<dbReference type="Gene3D" id="3.30.565.10">
    <property type="entry name" value="Histidine kinase-like ATPase, C-terminal domain"/>
    <property type="match status" value="1"/>
</dbReference>
<dbReference type="SUPFAM" id="SSF69012">
    <property type="entry name" value="alpha-ketoacid dehydrogenase kinase, N-terminal domain"/>
    <property type="match status" value="1"/>
</dbReference>
<evidence type="ECO:0000256" key="8">
    <source>
        <dbReference type="RuleBase" id="RU366032"/>
    </source>
</evidence>
<comment type="similarity">
    <text evidence="1 8">Belongs to the PDK/BCKDK protein kinase family.</text>
</comment>
<evidence type="ECO:0000256" key="4">
    <source>
        <dbReference type="ARBA" id="ARBA00022777"/>
    </source>
</evidence>
<dbReference type="PANTHER" id="PTHR11947:SF3">
    <property type="entry name" value="[PYRUVATE DEHYDROGENASE (ACETYL-TRANSFERRING)] KINASE, MITOCHONDRIAL"/>
    <property type="match status" value="1"/>
</dbReference>
<dbReference type="SUPFAM" id="SSF55874">
    <property type="entry name" value="ATPase domain of HSP90 chaperone/DNA topoisomerase II/histidine kinase"/>
    <property type="match status" value="1"/>
</dbReference>
<evidence type="ECO:0000256" key="3">
    <source>
        <dbReference type="ARBA" id="ARBA00022741"/>
    </source>
</evidence>
<dbReference type="Pfam" id="PF10436">
    <property type="entry name" value="BCDHK_Adom3"/>
    <property type="match status" value="1"/>
</dbReference>
<dbReference type="EC" id="2.7.11.-" evidence="8"/>
<comment type="catalytic activity">
    <reaction evidence="7">
        <text>L-seryl-[pyruvate dehydrogenase E1 alpha subunit] + ATP = O-phospho-L-seryl-[pyruvate dehydrogenase E1 alpha subunit] + ADP + H(+)</text>
        <dbReference type="Rhea" id="RHEA:23052"/>
        <dbReference type="Rhea" id="RHEA-COMP:13689"/>
        <dbReference type="Rhea" id="RHEA-COMP:13690"/>
        <dbReference type="ChEBI" id="CHEBI:15378"/>
        <dbReference type="ChEBI" id="CHEBI:29999"/>
        <dbReference type="ChEBI" id="CHEBI:30616"/>
        <dbReference type="ChEBI" id="CHEBI:83421"/>
        <dbReference type="ChEBI" id="CHEBI:456216"/>
        <dbReference type="EC" id="2.7.11.2"/>
    </reaction>
</comment>
<comment type="subcellular location">
    <subcellularLocation>
        <location evidence="8">Mitochondrion matrix</location>
    </subcellularLocation>
</comment>
<keyword evidence="5 8" id="KW-0067">ATP-binding</keyword>
<dbReference type="EMBL" id="CAJNOU010000194">
    <property type="protein sequence ID" value="CAF0909656.1"/>
    <property type="molecule type" value="Genomic_DNA"/>
</dbReference>
<evidence type="ECO:0000313" key="11">
    <source>
        <dbReference type="Proteomes" id="UP000663889"/>
    </source>
</evidence>
<keyword evidence="3 8" id="KW-0547">Nucleotide-binding</keyword>
<evidence type="ECO:0000256" key="5">
    <source>
        <dbReference type="ARBA" id="ARBA00022840"/>
    </source>
</evidence>
<evidence type="ECO:0000256" key="7">
    <source>
        <dbReference type="ARBA" id="ARBA00048201"/>
    </source>
</evidence>
<evidence type="ECO:0000256" key="1">
    <source>
        <dbReference type="ARBA" id="ARBA00006155"/>
    </source>
</evidence>
<dbReference type="Gene3D" id="1.20.140.20">
    <property type="entry name" value="Alpha-ketoacid/pyruvate dehydrogenase kinase, N-terminal domain"/>
    <property type="match status" value="1"/>
</dbReference>
<keyword evidence="4 8" id="KW-0418">Kinase</keyword>
<feature type="non-terminal residue" evidence="10">
    <location>
        <position position="1"/>
    </location>
</feature>
<dbReference type="Proteomes" id="UP000663889">
    <property type="component" value="Unassembled WGS sequence"/>
</dbReference>
<organism evidence="10 11">
    <name type="scientific">Rotaria sordida</name>
    <dbReference type="NCBI Taxonomy" id="392033"/>
    <lineage>
        <taxon>Eukaryota</taxon>
        <taxon>Metazoa</taxon>
        <taxon>Spiralia</taxon>
        <taxon>Gnathifera</taxon>
        <taxon>Rotifera</taxon>
        <taxon>Eurotatoria</taxon>
        <taxon>Bdelloidea</taxon>
        <taxon>Philodinida</taxon>
        <taxon>Philodinidae</taxon>
        <taxon>Rotaria</taxon>
    </lineage>
</organism>
<protein>
    <recommendedName>
        <fullName evidence="8">Protein-serine/threonine kinase</fullName>
        <ecNumber evidence="8">2.7.11.-</ecNumber>
    </recommendedName>
</protein>
<dbReference type="InterPro" id="IPR018955">
    <property type="entry name" value="BCDHK/PDK_N"/>
</dbReference>
<accession>A0A814AAS1</accession>
<gene>
    <name evidence="10" type="ORF">SEV965_LOCUS6072</name>
</gene>
<dbReference type="GO" id="GO:0005759">
    <property type="term" value="C:mitochondrial matrix"/>
    <property type="evidence" value="ECO:0007669"/>
    <property type="project" value="UniProtKB-SubCell"/>
</dbReference>
<dbReference type="PANTHER" id="PTHR11947">
    <property type="entry name" value="PYRUVATE DEHYDROGENASE KINASE"/>
    <property type="match status" value="1"/>
</dbReference>
<dbReference type="InterPro" id="IPR039028">
    <property type="entry name" value="BCKD/PDK"/>
</dbReference>
<dbReference type="AlphaFoldDB" id="A0A814AAS1"/>
<feature type="domain" description="Branched-chain alpha-ketoacid dehydrogenase kinase/Pyruvate dehydrogenase kinase N-terminal" evidence="9">
    <location>
        <begin position="29"/>
        <end position="187"/>
    </location>
</feature>
<dbReference type="InterPro" id="IPR036890">
    <property type="entry name" value="HATPase_C_sf"/>
</dbReference>
<keyword evidence="6 8" id="KW-0496">Mitochondrion</keyword>
<comment type="caution">
    <text evidence="10">The sequence shown here is derived from an EMBL/GenBank/DDBJ whole genome shotgun (WGS) entry which is preliminary data.</text>
</comment>